<keyword evidence="4" id="KW-0694">RNA-binding</keyword>
<feature type="domain" description="Tyrosine--tRNA ligase SYY-like C-terminal" evidence="9">
    <location>
        <begin position="341"/>
        <end position="413"/>
    </location>
</feature>
<protein>
    <recommendedName>
        <fullName evidence="8">Tyrosine--tRNA ligase</fullName>
        <ecNumber evidence="8">6.1.1.1</ecNumber>
    </recommendedName>
    <alternativeName>
        <fullName evidence="8">Tyrosyl-tRNA synthetase</fullName>
        <shortName evidence="8">TyrRS</shortName>
    </alternativeName>
</protein>
<feature type="binding site" evidence="8">
    <location>
        <position position="40"/>
    </location>
    <ligand>
        <name>L-tyrosine</name>
        <dbReference type="ChEBI" id="CHEBI:58315"/>
    </ligand>
</feature>
<feature type="short sequence motif" description="'KMSKS' region" evidence="8">
    <location>
        <begin position="233"/>
        <end position="237"/>
    </location>
</feature>
<dbReference type="SUPFAM" id="SSF55174">
    <property type="entry name" value="Alpha-L RNA-binding motif"/>
    <property type="match status" value="1"/>
</dbReference>
<dbReference type="InterPro" id="IPR036986">
    <property type="entry name" value="S4_RNA-bd_sf"/>
</dbReference>
<evidence type="ECO:0000256" key="1">
    <source>
        <dbReference type="ARBA" id="ARBA00022598"/>
    </source>
</evidence>
<keyword evidence="3 8" id="KW-0067">ATP-binding</keyword>
<evidence type="ECO:0000256" key="2">
    <source>
        <dbReference type="ARBA" id="ARBA00022741"/>
    </source>
</evidence>
<dbReference type="InterPro" id="IPR002305">
    <property type="entry name" value="aa-tRNA-synth_Ic"/>
</dbReference>
<dbReference type="GO" id="GO:0004831">
    <property type="term" value="F:tyrosine-tRNA ligase activity"/>
    <property type="evidence" value="ECO:0007669"/>
    <property type="project" value="UniProtKB-UniRule"/>
</dbReference>
<comment type="catalytic activity">
    <reaction evidence="7 8">
        <text>tRNA(Tyr) + L-tyrosine + ATP = L-tyrosyl-tRNA(Tyr) + AMP + diphosphate + H(+)</text>
        <dbReference type="Rhea" id="RHEA:10220"/>
        <dbReference type="Rhea" id="RHEA-COMP:9706"/>
        <dbReference type="Rhea" id="RHEA-COMP:9707"/>
        <dbReference type="ChEBI" id="CHEBI:15378"/>
        <dbReference type="ChEBI" id="CHEBI:30616"/>
        <dbReference type="ChEBI" id="CHEBI:33019"/>
        <dbReference type="ChEBI" id="CHEBI:58315"/>
        <dbReference type="ChEBI" id="CHEBI:78442"/>
        <dbReference type="ChEBI" id="CHEBI:78536"/>
        <dbReference type="ChEBI" id="CHEBI:456215"/>
        <dbReference type="EC" id="6.1.1.1"/>
    </reaction>
</comment>
<dbReference type="InterPro" id="IPR054608">
    <property type="entry name" value="SYY-like_C"/>
</dbReference>
<dbReference type="SUPFAM" id="SSF52374">
    <property type="entry name" value="Nucleotidylyl transferase"/>
    <property type="match status" value="1"/>
</dbReference>
<dbReference type="Gene3D" id="3.10.290.10">
    <property type="entry name" value="RNA-binding S4 domain"/>
    <property type="match status" value="1"/>
</dbReference>
<keyword evidence="2 8" id="KW-0547">Nucleotide-binding</keyword>
<dbReference type="HAMAP" id="MF_02006">
    <property type="entry name" value="Tyr_tRNA_synth_type1"/>
    <property type="match status" value="1"/>
</dbReference>
<comment type="subunit">
    <text evidence="8">Homodimer.</text>
</comment>
<dbReference type="Pfam" id="PF00579">
    <property type="entry name" value="tRNA-synt_1b"/>
    <property type="match status" value="1"/>
</dbReference>
<proteinExistence type="inferred from homology"/>
<dbReference type="EC" id="6.1.1.1" evidence="8"/>
<keyword evidence="11" id="KW-1185">Reference proteome</keyword>
<keyword evidence="6 8" id="KW-0030">Aminoacyl-tRNA synthetase</keyword>
<dbReference type="GO" id="GO:0006437">
    <property type="term" value="P:tyrosyl-tRNA aminoacylation"/>
    <property type="evidence" value="ECO:0007669"/>
    <property type="project" value="UniProtKB-UniRule"/>
</dbReference>
<keyword evidence="8" id="KW-0963">Cytoplasm</keyword>
<organism evidence="10 11">
    <name type="scientific">Solirubrobacter pauli</name>
    <dbReference type="NCBI Taxonomy" id="166793"/>
    <lineage>
        <taxon>Bacteria</taxon>
        <taxon>Bacillati</taxon>
        <taxon>Actinomycetota</taxon>
        <taxon>Thermoleophilia</taxon>
        <taxon>Solirubrobacterales</taxon>
        <taxon>Solirubrobacteraceae</taxon>
        <taxon>Solirubrobacter</taxon>
    </lineage>
</organism>
<dbReference type="EMBL" id="RBIL01000001">
    <property type="protein sequence ID" value="RKQ92661.1"/>
    <property type="molecule type" value="Genomic_DNA"/>
</dbReference>
<dbReference type="GO" id="GO:0003723">
    <property type="term" value="F:RNA binding"/>
    <property type="evidence" value="ECO:0007669"/>
    <property type="project" value="UniProtKB-KW"/>
</dbReference>
<dbReference type="Gene3D" id="1.10.240.10">
    <property type="entry name" value="Tyrosyl-Transfer RNA Synthetase"/>
    <property type="match status" value="1"/>
</dbReference>
<sequence>MPVAESVTVLDELHARGLLEACTDEEALRARLAEGPLRLYCGFDPTASSLHVGHLQGLAVLRLFARFGHRPIALVGGFTGMVGDPSGKSAERNLLGEEELDRNRAALYEQMSRLLDGADPIMTDNREWWLGISALELLREIGKLVSVPDMLNRTSVRTRLASEAGLSYTEFSYQILQAYDFVHLRRAQDCELQVGGSDQYGNITAGTDMIRKRGLNRAFGLVWPLMTKADGTKFGKTEGGSVWLDPERTSPYAFHQFWLNSADDDVRSLLLKFTELPVDEVDALMAQHEQNRGARIPQARLADELTTWVHGPEATEAANRARAALFSGNLEERDLDVLDGEIPTFRFTRAELAEKNTAGLLQAAGLVSSYSEGRRTVESGGAYVNGERAEAELDVADATFLLLRRGRRNHALVRIEG</sequence>
<dbReference type="Pfam" id="PF22421">
    <property type="entry name" value="SYY_C-terminal"/>
    <property type="match status" value="1"/>
</dbReference>
<comment type="subcellular location">
    <subcellularLocation>
        <location evidence="8">Cytoplasm</location>
    </subcellularLocation>
</comment>
<name>A0A660LIE7_9ACTN</name>
<dbReference type="RefSeq" id="WP_121250344.1">
    <property type="nucleotide sequence ID" value="NZ_RBIL01000001.1"/>
</dbReference>
<dbReference type="Proteomes" id="UP000278962">
    <property type="component" value="Unassembled WGS sequence"/>
</dbReference>
<comment type="caution">
    <text evidence="10">The sequence shown here is derived from an EMBL/GenBank/DDBJ whole genome shotgun (WGS) entry which is preliminary data.</text>
</comment>
<accession>A0A660LIE7</accession>
<evidence type="ECO:0000256" key="3">
    <source>
        <dbReference type="ARBA" id="ARBA00022840"/>
    </source>
</evidence>
<dbReference type="FunFam" id="1.10.240.10:FF:000001">
    <property type="entry name" value="Tyrosine--tRNA ligase"/>
    <property type="match status" value="1"/>
</dbReference>
<dbReference type="NCBIfam" id="TIGR00234">
    <property type="entry name" value="tyrS"/>
    <property type="match status" value="1"/>
</dbReference>
<evidence type="ECO:0000256" key="7">
    <source>
        <dbReference type="ARBA" id="ARBA00048248"/>
    </source>
</evidence>
<dbReference type="PANTHER" id="PTHR11766">
    <property type="entry name" value="TYROSYL-TRNA SYNTHETASE"/>
    <property type="match status" value="1"/>
</dbReference>
<dbReference type="CDD" id="cd00805">
    <property type="entry name" value="TyrRS_core"/>
    <property type="match status" value="1"/>
</dbReference>
<keyword evidence="1 8" id="KW-0436">Ligase</keyword>
<keyword evidence="5 8" id="KW-0648">Protein biosynthesis</keyword>
<dbReference type="GO" id="GO:0005524">
    <property type="term" value="F:ATP binding"/>
    <property type="evidence" value="ECO:0007669"/>
    <property type="project" value="UniProtKB-UniRule"/>
</dbReference>
<dbReference type="AlphaFoldDB" id="A0A660LIE7"/>
<comment type="function">
    <text evidence="8">Catalyzes the attachment of tyrosine to tRNA(Tyr) in a two-step reaction: tyrosine is first activated by ATP to form Tyr-AMP and then transferred to the acceptor end of tRNA(Tyr).</text>
</comment>
<evidence type="ECO:0000256" key="8">
    <source>
        <dbReference type="HAMAP-Rule" id="MF_02006"/>
    </source>
</evidence>
<dbReference type="InterPro" id="IPR014729">
    <property type="entry name" value="Rossmann-like_a/b/a_fold"/>
</dbReference>
<evidence type="ECO:0000313" key="11">
    <source>
        <dbReference type="Proteomes" id="UP000278962"/>
    </source>
</evidence>
<dbReference type="GO" id="GO:0005829">
    <property type="term" value="C:cytosol"/>
    <property type="evidence" value="ECO:0007669"/>
    <property type="project" value="TreeGrafter"/>
</dbReference>
<evidence type="ECO:0000259" key="9">
    <source>
        <dbReference type="Pfam" id="PF22421"/>
    </source>
</evidence>
<evidence type="ECO:0000256" key="6">
    <source>
        <dbReference type="ARBA" id="ARBA00023146"/>
    </source>
</evidence>
<feature type="binding site" evidence="8">
    <location>
        <position position="177"/>
    </location>
    <ligand>
        <name>L-tyrosine</name>
        <dbReference type="ChEBI" id="CHEBI:58315"/>
    </ligand>
</feature>
<dbReference type="InterPro" id="IPR002307">
    <property type="entry name" value="Tyr-tRNA-ligase"/>
</dbReference>
<dbReference type="PRINTS" id="PR01040">
    <property type="entry name" value="TRNASYNTHTYR"/>
</dbReference>
<feature type="short sequence motif" description="'HIGH' region" evidence="8">
    <location>
        <begin position="45"/>
        <end position="54"/>
    </location>
</feature>
<dbReference type="Gene3D" id="3.40.50.620">
    <property type="entry name" value="HUPs"/>
    <property type="match status" value="1"/>
</dbReference>
<dbReference type="InterPro" id="IPR024107">
    <property type="entry name" value="Tyr-tRNA-ligase_bac_1"/>
</dbReference>
<gene>
    <name evidence="8" type="primary">tyrS</name>
    <name evidence="10" type="ORF">C8N24_2513</name>
</gene>
<feature type="binding site" evidence="8">
    <location>
        <position position="173"/>
    </location>
    <ligand>
        <name>L-tyrosine</name>
        <dbReference type="ChEBI" id="CHEBI:58315"/>
    </ligand>
</feature>
<comment type="similarity">
    <text evidence="8">Belongs to the class-I aminoacyl-tRNA synthetase family. TyrS type 1 subfamily.</text>
</comment>
<feature type="binding site" evidence="8">
    <location>
        <position position="236"/>
    </location>
    <ligand>
        <name>ATP</name>
        <dbReference type="ChEBI" id="CHEBI:30616"/>
    </ligand>
</feature>
<evidence type="ECO:0000256" key="5">
    <source>
        <dbReference type="ARBA" id="ARBA00022917"/>
    </source>
</evidence>
<reference evidence="10 11" key="1">
    <citation type="submission" date="2018-10" db="EMBL/GenBank/DDBJ databases">
        <title>Genomic Encyclopedia of Archaeal and Bacterial Type Strains, Phase II (KMG-II): from individual species to whole genera.</title>
        <authorList>
            <person name="Goeker M."/>
        </authorList>
    </citation>
    <scope>NUCLEOTIDE SEQUENCE [LARGE SCALE GENOMIC DNA]</scope>
    <source>
        <strain evidence="10 11">DSM 14954</strain>
    </source>
</reference>
<dbReference type="PANTHER" id="PTHR11766:SF0">
    <property type="entry name" value="TYROSINE--TRNA LIGASE, MITOCHONDRIAL"/>
    <property type="match status" value="1"/>
</dbReference>
<dbReference type="InterPro" id="IPR024088">
    <property type="entry name" value="Tyr-tRNA-ligase_bac-type"/>
</dbReference>
<evidence type="ECO:0000313" key="10">
    <source>
        <dbReference type="EMBL" id="RKQ92661.1"/>
    </source>
</evidence>
<evidence type="ECO:0000256" key="4">
    <source>
        <dbReference type="ARBA" id="ARBA00022884"/>
    </source>
</evidence>
<dbReference type="OrthoDB" id="9804243at2"/>